<dbReference type="STRING" id="767817.Desgi_0304"/>
<evidence type="ECO:0000256" key="1">
    <source>
        <dbReference type="ARBA" id="ARBA00004236"/>
    </source>
</evidence>
<dbReference type="GO" id="GO:0005886">
    <property type="term" value="C:plasma membrane"/>
    <property type="evidence" value="ECO:0007669"/>
    <property type="project" value="UniProtKB-SubCell"/>
</dbReference>
<evidence type="ECO:0000313" key="10">
    <source>
        <dbReference type="Proteomes" id="UP000013520"/>
    </source>
</evidence>
<dbReference type="HOGENOM" id="CLU_033147_3_0_9"/>
<dbReference type="EMBL" id="CP003273">
    <property type="protein sequence ID" value="AGK99889.1"/>
    <property type="molecule type" value="Genomic_DNA"/>
</dbReference>
<dbReference type="InterPro" id="IPR052378">
    <property type="entry name" value="NosR_regulator"/>
</dbReference>
<dbReference type="GO" id="GO:0046872">
    <property type="term" value="F:metal ion binding"/>
    <property type="evidence" value="ECO:0007669"/>
    <property type="project" value="UniProtKB-KW"/>
</dbReference>
<accession>R4KH71</accession>
<dbReference type="GO" id="GO:0010181">
    <property type="term" value="F:FMN binding"/>
    <property type="evidence" value="ECO:0007669"/>
    <property type="project" value="InterPro"/>
</dbReference>
<keyword evidence="3" id="KW-0479">Metal-binding</keyword>
<dbReference type="PANTHER" id="PTHR30224:SF4">
    <property type="entry name" value="ELECTRON TRANSPORT PROTEIN YCCM-RELATED"/>
    <property type="match status" value="1"/>
</dbReference>
<feature type="transmembrane region" description="Helical" evidence="7">
    <location>
        <begin position="133"/>
        <end position="153"/>
    </location>
</feature>
<keyword evidence="7" id="KW-0812">Transmembrane</keyword>
<evidence type="ECO:0000256" key="4">
    <source>
        <dbReference type="ARBA" id="ARBA00023004"/>
    </source>
</evidence>
<dbReference type="GO" id="GO:0051536">
    <property type="term" value="F:iron-sulfur cluster binding"/>
    <property type="evidence" value="ECO:0007669"/>
    <property type="project" value="UniProtKB-KW"/>
</dbReference>
<evidence type="ECO:0000256" key="7">
    <source>
        <dbReference type="SAM" id="Phobius"/>
    </source>
</evidence>
<reference evidence="9 10" key="1">
    <citation type="submission" date="2012-01" db="EMBL/GenBank/DDBJ databases">
        <title>Complete sequence of Desulfotomaculum gibsoniae DSM 7213.</title>
        <authorList>
            <consortium name="US DOE Joint Genome Institute"/>
            <person name="Lucas S."/>
            <person name="Han J."/>
            <person name="Lapidus A."/>
            <person name="Cheng J.-F."/>
            <person name="Goodwin L."/>
            <person name="Pitluck S."/>
            <person name="Peters L."/>
            <person name="Ovchinnikova G."/>
            <person name="Teshima H."/>
            <person name="Detter J.C."/>
            <person name="Han C."/>
            <person name="Tapia R."/>
            <person name="Land M."/>
            <person name="Hauser L."/>
            <person name="Kyrpides N."/>
            <person name="Ivanova N."/>
            <person name="Pagani I."/>
            <person name="Parshina S."/>
            <person name="Plugge C."/>
            <person name="Muyzer G."/>
            <person name="Kuever J."/>
            <person name="Ivanova A."/>
            <person name="Nazina T."/>
            <person name="Klenk H.-P."/>
            <person name="Brambilla E."/>
            <person name="Spring S."/>
            <person name="Stams A.F."/>
            <person name="Woyke T."/>
        </authorList>
    </citation>
    <scope>NUCLEOTIDE SEQUENCE [LARGE SCALE GENOMIC DNA]</scope>
    <source>
        <strain evidence="9 10">DSM 7213</strain>
    </source>
</reference>
<keyword evidence="4" id="KW-0408">Iron</keyword>
<dbReference type="Pfam" id="PF12801">
    <property type="entry name" value="Fer4_5"/>
    <property type="match status" value="2"/>
</dbReference>
<dbReference type="PROSITE" id="PS51379">
    <property type="entry name" value="4FE4S_FER_2"/>
    <property type="match status" value="1"/>
</dbReference>
<gene>
    <name evidence="9" type="ORF">Desgi_0304</name>
</gene>
<evidence type="ECO:0000313" key="9">
    <source>
        <dbReference type="EMBL" id="AGK99889.1"/>
    </source>
</evidence>
<evidence type="ECO:0000256" key="2">
    <source>
        <dbReference type="ARBA" id="ARBA00022475"/>
    </source>
</evidence>
<evidence type="ECO:0000256" key="3">
    <source>
        <dbReference type="ARBA" id="ARBA00022723"/>
    </source>
</evidence>
<keyword evidence="7" id="KW-1133">Transmembrane helix</keyword>
<keyword evidence="10" id="KW-1185">Reference proteome</keyword>
<dbReference type="InterPro" id="IPR007329">
    <property type="entry name" value="FMN-bd"/>
</dbReference>
<comment type="subcellular location">
    <subcellularLocation>
        <location evidence="1">Cell membrane</location>
    </subcellularLocation>
</comment>
<feature type="transmembrane region" description="Helical" evidence="7">
    <location>
        <begin position="284"/>
        <end position="308"/>
    </location>
</feature>
<dbReference type="Gene3D" id="3.90.1010.20">
    <property type="match status" value="1"/>
</dbReference>
<dbReference type="SMART" id="SM00900">
    <property type="entry name" value="FMN_bind"/>
    <property type="match status" value="1"/>
</dbReference>
<dbReference type="Proteomes" id="UP000013520">
    <property type="component" value="Chromosome"/>
</dbReference>
<dbReference type="AlphaFoldDB" id="R4KH71"/>
<dbReference type="PROSITE" id="PS00198">
    <property type="entry name" value="4FE4S_FER_1"/>
    <property type="match status" value="1"/>
</dbReference>
<keyword evidence="6 7" id="KW-0472">Membrane</keyword>
<evidence type="ECO:0000256" key="6">
    <source>
        <dbReference type="ARBA" id="ARBA00023136"/>
    </source>
</evidence>
<dbReference type="eggNOG" id="COG0348">
    <property type="taxonomic scope" value="Bacteria"/>
</dbReference>
<dbReference type="eggNOG" id="COG3976">
    <property type="taxonomic scope" value="Bacteria"/>
</dbReference>
<dbReference type="KEGG" id="dgi:Desgi_0304"/>
<feature type="transmembrane region" description="Helical" evidence="7">
    <location>
        <begin position="13"/>
        <end position="33"/>
    </location>
</feature>
<dbReference type="InterPro" id="IPR017900">
    <property type="entry name" value="4Fe4S_Fe_S_CS"/>
</dbReference>
<dbReference type="PANTHER" id="PTHR30224">
    <property type="entry name" value="ELECTRON TRANSPORT PROTEIN"/>
    <property type="match status" value="1"/>
</dbReference>
<name>R4KH71_9FIRM</name>
<evidence type="ECO:0000259" key="8">
    <source>
        <dbReference type="PROSITE" id="PS51379"/>
    </source>
</evidence>
<feature type="transmembrane region" description="Helical" evidence="7">
    <location>
        <begin position="70"/>
        <end position="93"/>
    </location>
</feature>
<dbReference type="Pfam" id="PF04205">
    <property type="entry name" value="FMN_bind"/>
    <property type="match status" value="1"/>
</dbReference>
<dbReference type="SUPFAM" id="SSF54862">
    <property type="entry name" value="4Fe-4S ferredoxins"/>
    <property type="match status" value="1"/>
</dbReference>
<evidence type="ECO:0000256" key="5">
    <source>
        <dbReference type="ARBA" id="ARBA00023014"/>
    </source>
</evidence>
<dbReference type="InterPro" id="IPR017896">
    <property type="entry name" value="4Fe4S_Fe-S-bd"/>
</dbReference>
<keyword evidence="2" id="KW-1003">Cell membrane</keyword>
<proteinExistence type="predicted"/>
<organism evidence="9 10">
    <name type="scientific">Desulfoscipio gibsoniae DSM 7213</name>
    <dbReference type="NCBI Taxonomy" id="767817"/>
    <lineage>
        <taxon>Bacteria</taxon>
        <taxon>Bacillati</taxon>
        <taxon>Bacillota</taxon>
        <taxon>Clostridia</taxon>
        <taxon>Eubacteriales</taxon>
        <taxon>Desulfallaceae</taxon>
        <taxon>Desulfoscipio</taxon>
    </lineage>
</organism>
<feature type="transmembrane region" description="Helical" evidence="7">
    <location>
        <begin position="173"/>
        <end position="190"/>
    </location>
</feature>
<feature type="domain" description="4Fe-4S ferredoxin-type" evidence="8">
    <location>
        <begin position="242"/>
        <end position="273"/>
    </location>
</feature>
<keyword evidence="5" id="KW-0411">Iron-sulfur</keyword>
<sequence length="408" mass="45134">MIKKQSNLENLRLTIQLVIFLVVCLSFVLYRLYINGLINFKLFSIHSLIPFGGLNMMYDWVTDKSYVLNYTAPAFLLATAIIVLALLGTRFFCGWLCPFGALNDYMSLVGQRIFGKNYELPRGFDVRLRCVKYLVLFFILASKIFIGSCILTGFDPWVAFANLPGLPGTFKEIPFAFLVLLMVIAGAFFIRRFFCRYLCPLGALQGILVGTGLVQLKRSGTITNCHNCRNCSLKCPVNIQLGDLRIIDTPECIHCLRCVGGSCPRGTLPFELTFAKRRLKTYPYVLGTLALFGGIYAGFGISAVLGAADTAGVGLMPRSVYHDGVYYGTGFGFAPGLKVQVEVADGRIIEIDVVEHSETSGYYEEAFIKITDKIIKNQFTEVDVVSGATYTSNGLMEAVEDALEKAKP</sequence>
<protein>
    <recommendedName>
        <fullName evidence="8">4Fe-4S ferredoxin-type domain-containing protein</fullName>
    </recommendedName>
</protein>